<dbReference type="Proteomes" id="UP000595332">
    <property type="component" value="Chromosome"/>
</dbReference>
<keyword evidence="2" id="KW-1185">Reference proteome</keyword>
<proteinExistence type="predicted"/>
<evidence type="ECO:0000313" key="2">
    <source>
        <dbReference type="Proteomes" id="UP000595332"/>
    </source>
</evidence>
<name>A0A7R6PAA4_9GAMM</name>
<organism evidence="1 2">
    <name type="scientific">Neptunomonas japonica JAMM 1380</name>
    <dbReference type="NCBI Taxonomy" id="1441457"/>
    <lineage>
        <taxon>Bacteria</taxon>
        <taxon>Pseudomonadati</taxon>
        <taxon>Pseudomonadota</taxon>
        <taxon>Gammaproteobacteria</taxon>
        <taxon>Oceanospirillales</taxon>
        <taxon>Oceanospirillaceae</taxon>
        <taxon>Neptunomonas</taxon>
    </lineage>
</organism>
<reference evidence="1 2" key="1">
    <citation type="journal article" date="2008" name="Int. J. Syst. Evol. Microbiol.">
        <title>Neptunomonas japonica sp. nov., an Osedax japonicus symbiont-like bacterium isolated from sediment adjacent to sperm whale carcasses off Kagoshima, Japan.</title>
        <authorList>
            <person name="Miyazaki M."/>
            <person name="Nogi Y."/>
            <person name="Fujiwara Y."/>
            <person name="Kawato M."/>
            <person name="Kubokawa K."/>
            <person name="Horikoshi K."/>
        </authorList>
    </citation>
    <scope>NUCLEOTIDE SEQUENCE [LARGE SCALE GENOMIC DNA]</scope>
    <source>
        <strain evidence="1 2">JAMM 1380</strain>
    </source>
</reference>
<dbReference type="AlphaFoldDB" id="A0A7R6PAA4"/>
<evidence type="ECO:0000313" key="1">
    <source>
        <dbReference type="EMBL" id="BBB30138.1"/>
    </source>
</evidence>
<sequence length="293" mass="33009">MQWLDLVCQMVPETRSAIFKYIDGEVNAFDSWPNSDQPDKQLMENLEFAAERGSLVTFYTAPTLTVISPIEVSGNQVAVLALNIHVAPDAVEPIKRLINWSVRWLTELFKSQMLSSHIAHQPLLNSFLSAPEQHALLKTASRYLAEHYALNSCQLMMYSDECILVESYGVEDIPFKKHLQSLDFTSVLETLDVRNGQALESIPALEELLKSTANGASYRVFSIRVDGLQLIAFFSVDQLFDEAAIGDEIKHLLEQCCSLLLVSKKLLVKNKIQKNSGCWMRLNLMFLKLNALA</sequence>
<gene>
    <name evidence="1" type="ORF">NEJAP_2190</name>
</gene>
<protein>
    <submittedName>
        <fullName evidence="1">Uncharacterized protein</fullName>
    </submittedName>
</protein>
<dbReference type="KEGG" id="njp:NEJAP_2190"/>
<dbReference type="EMBL" id="AP014546">
    <property type="protein sequence ID" value="BBB30138.1"/>
    <property type="molecule type" value="Genomic_DNA"/>
</dbReference>
<accession>A0A7R6PAA4</accession>